<protein>
    <recommendedName>
        <fullName evidence="7">pectin lyase</fullName>
        <ecNumber evidence="7">4.2.2.10</ecNumber>
    </recommendedName>
</protein>
<organism evidence="11 12">
    <name type="scientific">Elasticomyces elasticus</name>
    <dbReference type="NCBI Taxonomy" id="574655"/>
    <lineage>
        <taxon>Eukaryota</taxon>
        <taxon>Fungi</taxon>
        <taxon>Dikarya</taxon>
        <taxon>Ascomycota</taxon>
        <taxon>Pezizomycotina</taxon>
        <taxon>Dothideomycetes</taxon>
        <taxon>Dothideomycetidae</taxon>
        <taxon>Mycosphaerellales</taxon>
        <taxon>Teratosphaeriaceae</taxon>
        <taxon>Elasticomyces</taxon>
    </lineage>
</organism>
<dbReference type="SUPFAM" id="SSF51126">
    <property type="entry name" value="Pectin lyase-like"/>
    <property type="match status" value="1"/>
</dbReference>
<evidence type="ECO:0000256" key="5">
    <source>
        <dbReference type="ARBA" id="ARBA00023239"/>
    </source>
</evidence>
<dbReference type="InterPro" id="IPR045032">
    <property type="entry name" value="PEL"/>
</dbReference>
<keyword evidence="5 8" id="KW-0456">Lyase</keyword>
<dbReference type="Proteomes" id="UP001310594">
    <property type="component" value="Unassembled WGS sequence"/>
</dbReference>
<sequence>MQFFIVAAVLAGHALQTTAIAVSGAAEGFAKGVTGGGSASPVYPTTNDQLVQYLGDTTPRVIVLQKTFDFTGTEGTTSTSGCAPWGTASNCQVAINQNNWCKNYEPNAPTTSVTYDNAGVLGITVNSKKTILGQGSSGVIKGKGLRIVSGASNIIIQNIAITNINPHYVWGGDAITIDGADMVWIDHVKTSLIGRQHIVAGESADNRITISNCEIDGSSSWSATCDGHHYWALYFTGSNDLITLKGNYIHHTSGRSPKVSGNTVLHAVNNYWYANSGHAFEVGTGASIVAEGNAFQNVVSPIDAGTSGGQIFTSPTTAANAVCAANLGHTCQVNAFGSSGAFNSMGSTGFLSNFKGKNVASAAPASGVVASVTKNAGIGKV</sequence>
<dbReference type="InterPro" id="IPR012334">
    <property type="entry name" value="Pectin_lyas_fold"/>
</dbReference>
<keyword evidence="4 9" id="KW-0732">Signal</keyword>
<evidence type="ECO:0000256" key="8">
    <source>
        <dbReference type="RuleBase" id="RU361173"/>
    </source>
</evidence>
<dbReference type="PANTHER" id="PTHR31683">
    <property type="entry name" value="PECTATE LYASE 18-RELATED"/>
    <property type="match status" value="1"/>
</dbReference>
<evidence type="ECO:0000256" key="9">
    <source>
        <dbReference type="SAM" id="SignalP"/>
    </source>
</evidence>
<evidence type="ECO:0000313" key="11">
    <source>
        <dbReference type="EMBL" id="KAK5691460.1"/>
    </source>
</evidence>
<dbReference type="EC" id="4.2.2.10" evidence="7"/>
<comment type="caution">
    <text evidence="11">The sequence shown here is derived from an EMBL/GenBank/DDBJ whole genome shotgun (WGS) entry which is preliminary data.</text>
</comment>
<feature type="domain" description="Pectate lyase" evidence="10">
    <location>
        <begin position="94"/>
        <end position="301"/>
    </location>
</feature>
<dbReference type="Pfam" id="PF00544">
    <property type="entry name" value="Pectate_lyase_4"/>
    <property type="match status" value="1"/>
</dbReference>
<proteinExistence type="inferred from homology"/>
<keyword evidence="8" id="KW-0624">Polysaccharide degradation</keyword>
<evidence type="ECO:0000256" key="4">
    <source>
        <dbReference type="ARBA" id="ARBA00022729"/>
    </source>
</evidence>
<evidence type="ECO:0000256" key="6">
    <source>
        <dbReference type="ARBA" id="ARBA00036818"/>
    </source>
</evidence>
<dbReference type="GO" id="GO:0000272">
    <property type="term" value="P:polysaccharide catabolic process"/>
    <property type="evidence" value="ECO:0007669"/>
    <property type="project" value="UniProtKB-KW"/>
</dbReference>
<feature type="signal peptide" evidence="9">
    <location>
        <begin position="1"/>
        <end position="19"/>
    </location>
</feature>
<keyword evidence="8" id="KW-0119">Carbohydrate metabolism</keyword>
<dbReference type="FunFam" id="2.160.20.10:FF:000003">
    <property type="entry name" value="Pectin lyase F"/>
    <property type="match status" value="1"/>
</dbReference>
<dbReference type="GO" id="GO:0030570">
    <property type="term" value="F:pectate lyase activity"/>
    <property type="evidence" value="ECO:0007669"/>
    <property type="project" value="InterPro"/>
</dbReference>
<comment type="similarity">
    <text evidence="2 8">Belongs to the polysaccharide lyase 1 family.</text>
</comment>
<dbReference type="SMART" id="SM00656">
    <property type="entry name" value="Amb_all"/>
    <property type="match status" value="1"/>
</dbReference>
<evidence type="ECO:0000256" key="7">
    <source>
        <dbReference type="ARBA" id="ARBA00039082"/>
    </source>
</evidence>
<dbReference type="PANTHER" id="PTHR31683:SF16">
    <property type="entry name" value="PECTIN LYASE A-RELATED"/>
    <property type="match status" value="1"/>
</dbReference>
<accession>A0AAN7ZZT9</accession>
<evidence type="ECO:0000313" key="12">
    <source>
        <dbReference type="Proteomes" id="UP001310594"/>
    </source>
</evidence>
<dbReference type="InterPro" id="IPR002022">
    <property type="entry name" value="Pec_lyase"/>
</dbReference>
<dbReference type="GO" id="GO:0005576">
    <property type="term" value="C:extracellular region"/>
    <property type="evidence" value="ECO:0007669"/>
    <property type="project" value="UniProtKB-SubCell"/>
</dbReference>
<gene>
    <name evidence="11" type="ORF">LTR97_011453</name>
</gene>
<keyword evidence="3 8" id="KW-0964">Secreted</keyword>
<evidence type="ECO:0000256" key="1">
    <source>
        <dbReference type="ARBA" id="ARBA00004613"/>
    </source>
</evidence>
<feature type="chain" id="PRO_5042889245" description="pectin lyase" evidence="9">
    <location>
        <begin position="20"/>
        <end position="381"/>
    </location>
</feature>
<dbReference type="InterPro" id="IPR011050">
    <property type="entry name" value="Pectin_lyase_fold/virulence"/>
</dbReference>
<dbReference type="GO" id="GO:0047490">
    <property type="term" value="F:pectin lyase activity"/>
    <property type="evidence" value="ECO:0007669"/>
    <property type="project" value="UniProtKB-EC"/>
</dbReference>
<comment type="subcellular location">
    <subcellularLocation>
        <location evidence="1 8">Secreted</location>
    </subcellularLocation>
</comment>
<evidence type="ECO:0000259" key="10">
    <source>
        <dbReference type="SMART" id="SM00656"/>
    </source>
</evidence>
<evidence type="ECO:0000256" key="2">
    <source>
        <dbReference type="ARBA" id="ARBA00010980"/>
    </source>
</evidence>
<comment type="catalytic activity">
    <reaction evidence="6">
        <text>Eliminative cleavage of (1-&gt;4)-alpha-D-galacturonan methyl ester to give oligosaccharides with 4-deoxy-6-O-methyl-alpha-D-galact-4-enuronosyl groups at their non-reducing ends.</text>
        <dbReference type="EC" id="4.2.2.10"/>
    </reaction>
</comment>
<reference evidence="11" key="1">
    <citation type="submission" date="2023-08" db="EMBL/GenBank/DDBJ databases">
        <title>Black Yeasts Isolated from many extreme environments.</title>
        <authorList>
            <person name="Coleine C."/>
            <person name="Stajich J.E."/>
            <person name="Selbmann L."/>
        </authorList>
    </citation>
    <scope>NUCLEOTIDE SEQUENCE</scope>
    <source>
        <strain evidence="11">CCFEE 5810</strain>
    </source>
</reference>
<name>A0AAN7ZZT9_9PEZI</name>
<dbReference type="EMBL" id="JAVRQU010000021">
    <property type="protein sequence ID" value="KAK5691460.1"/>
    <property type="molecule type" value="Genomic_DNA"/>
</dbReference>
<dbReference type="Gene3D" id="2.160.20.10">
    <property type="entry name" value="Single-stranded right-handed beta-helix, Pectin lyase-like"/>
    <property type="match status" value="1"/>
</dbReference>
<evidence type="ECO:0000256" key="3">
    <source>
        <dbReference type="ARBA" id="ARBA00022525"/>
    </source>
</evidence>
<dbReference type="AlphaFoldDB" id="A0AAN7ZZT9"/>